<dbReference type="PANTHER" id="PTHR11024">
    <property type="entry name" value="NUCLEAR PORE COMPLEX PROTEIN SEC13 / SEH1 FAMILY MEMBER"/>
    <property type="match status" value="1"/>
</dbReference>
<dbReference type="InterPro" id="IPR037363">
    <property type="entry name" value="Sec13/Seh1_fam"/>
</dbReference>
<keyword evidence="9" id="KW-0906">Nuclear pore complex</keyword>
<evidence type="ECO:0000256" key="6">
    <source>
        <dbReference type="ARBA" id="ARBA00022816"/>
    </source>
</evidence>
<keyword evidence="3" id="KW-0813">Transport</keyword>
<sequence>MAQAAPAATVNHQEVSNGPIFVDTQHEDLVHDAQLDYYGCKLATSSSDRTIKIYNVSEESAELSATLQGHEGPVWQVSWAHPKYGVILASCSFDGSVLIHRETRPRDWTLLHAARHVHESSVNSVAFCPHEFGLRVAAASSDGRVSILTHQPDNSWSTEYIADNPLGVNSVSWAPAGAFYENDDDEPSSSVTHPRLVTGGCDNRIRFWVEQPETGQWAEDLSCPVSKDISHSDWVRDVAWAPPILPNVNMVASCSEDRSVLIWTQNGLNQEWKATLLHTFDAPVWRVSWSTKTGHILAVSSGDSNVTLWKKGIDGKWYQMESMQEETTTDVAQEG</sequence>
<reference evidence="11 12" key="1">
    <citation type="submission" date="2016-09" db="EMBL/GenBank/DDBJ databases">
        <title>Extensive genetic diversity and differential bi-allelic expression allows diatom success in the polar Southern Ocean.</title>
        <authorList>
            <consortium name="DOE Joint Genome Institute"/>
            <person name="Mock T."/>
            <person name="Otillar R.P."/>
            <person name="Strauss J."/>
            <person name="Dupont C."/>
            <person name="Frickenhaus S."/>
            <person name="Maumus F."/>
            <person name="Mcmullan M."/>
            <person name="Sanges R."/>
            <person name="Schmutz J."/>
            <person name="Toseland A."/>
            <person name="Valas R."/>
            <person name="Veluchamy A."/>
            <person name="Ward B.J."/>
            <person name="Allen A."/>
            <person name="Barry K."/>
            <person name="Falciatore A."/>
            <person name="Ferrante M."/>
            <person name="Fortunato A.E."/>
            <person name="Gloeckner G."/>
            <person name="Gruber A."/>
            <person name="Hipkin R."/>
            <person name="Janech M."/>
            <person name="Kroth P."/>
            <person name="Leese F."/>
            <person name="Lindquist E."/>
            <person name="Lyon B.R."/>
            <person name="Martin J."/>
            <person name="Mayer C."/>
            <person name="Parker M."/>
            <person name="Quesneville H."/>
            <person name="Raymond J."/>
            <person name="Uhlig C."/>
            <person name="Valentin K.U."/>
            <person name="Worden A.Z."/>
            <person name="Armbrust E.V."/>
            <person name="Bowler C."/>
            <person name="Green B."/>
            <person name="Moulton V."/>
            <person name="Van Oosterhout C."/>
            <person name="Grigoriev I."/>
        </authorList>
    </citation>
    <scope>NUCLEOTIDE SEQUENCE [LARGE SCALE GENOMIC DNA]</scope>
    <source>
        <strain evidence="11 12">CCMP1102</strain>
    </source>
</reference>
<dbReference type="OrthoDB" id="364224at2759"/>
<protein>
    <submittedName>
        <fullName evidence="11">Putative vesicle coat complex COPII, subunit SEC13</fullName>
    </submittedName>
</protein>
<evidence type="ECO:0000256" key="10">
    <source>
        <dbReference type="ARBA" id="ARBA00023242"/>
    </source>
</evidence>
<dbReference type="PANTHER" id="PTHR11024:SF2">
    <property type="entry name" value="PROTEIN SEC13 HOMOLOG"/>
    <property type="match status" value="1"/>
</dbReference>
<comment type="subcellular location">
    <subcellularLocation>
        <location evidence="1">Nucleus</location>
        <location evidence="1">Nuclear pore complex</location>
    </subcellularLocation>
</comment>
<dbReference type="Proteomes" id="UP000095751">
    <property type="component" value="Unassembled WGS sequence"/>
</dbReference>
<accession>A0A1E7FX25</accession>
<dbReference type="InterPro" id="IPR015943">
    <property type="entry name" value="WD40/YVTN_repeat-like_dom_sf"/>
</dbReference>
<keyword evidence="10" id="KW-0539">Nucleus</keyword>
<gene>
    <name evidence="11" type="ORF">FRACYDRAFT_267360</name>
</gene>
<keyword evidence="8" id="KW-0811">Translocation</keyword>
<evidence type="ECO:0000256" key="8">
    <source>
        <dbReference type="ARBA" id="ARBA00023010"/>
    </source>
</evidence>
<proteinExistence type="inferred from homology"/>
<dbReference type="Gene3D" id="2.130.10.10">
    <property type="entry name" value="YVTN repeat-like/Quinoprotein amine dehydrogenase"/>
    <property type="match status" value="1"/>
</dbReference>
<dbReference type="SUPFAM" id="SSF50978">
    <property type="entry name" value="WD40 repeat-like"/>
    <property type="match status" value="1"/>
</dbReference>
<dbReference type="GO" id="GO:0005198">
    <property type="term" value="F:structural molecule activity"/>
    <property type="evidence" value="ECO:0007669"/>
    <property type="project" value="InterPro"/>
</dbReference>
<organism evidence="11 12">
    <name type="scientific">Fragilariopsis cylindrus CCMP1102</name>
    <dbReference type="NCBI Taxonomy" id="635003"/>
    <lineage>
        <taxon>Eukaryota</taxon>
        <taxon>Sar</taxon>
        <taxon>Stramenopiles</taxon>
        <taxon>Ochrophyta</taxon>
        <taxon>Bacillariophyta</taxon>
        <taxon>Bacillariophyceae</taxon>
        <taxon>Bacillariophycidae</taxon>
        <taxon>Bacillariales</taxon>
        <taxon>Bacillariaceae</taxon>
        <taxon>Fragilariopsis</taxon>
    </lineage>
</organism>
<dbReference type="EMBL" id="KV784353">
    <property type="protein sequence ID" value="OEU22684.1"/>
    <property type="molecule type" value="Genomic_DNA"/>
</dbReference>
<evidence type="ECO:0000256" key="4">
    <source>
        <dbReference type="ARBA" id="ARBA00022574"/>
    </source>
</evidence>
<dbReference type="GO" id="GO:0090114">
    <property type="term" value="P:COPII-coated vesicle budding"/>
    <property type="evidence" value="ECO:0007669"/>
    <property type="project" value="TreeGrafter"/>
</dbReference>
<evidence type="ECO:0000313" key="11">
    <source>
        <dbReference type="EMBL" id="OEU22684.1"/>
    </source>
</evidence>
<dbReference type="GO" id="GO:0051028">
    <property type="term" value="P:mRNA transport"/>
    <property type="evidence" value="ECO:0007669"/>
    <property type="project" value="UniProtKB-KW"/>
</dbReference>
<comment type="similarity">
    <text evidence="2">Belongs to the WD repeat SEC13 family.</text>
</comment>
<evidence type="ECO:0000256" key="1">
    <source>
        <dbReference type="ARBA" id="ARBA00004567"/>
    </source>
</evidence>
<evidence type="ECO:0000256" key="3">
    <source>
        <dbReference type="ARBA" id="ARBA00022448"/>
    </source>
</evidence>
<dbReference type="GO" id="GO:0006606">
    <property type="term" value="P:protein import into nucleus"/>
    <property type="evidence" value="ECO:0007669"/>
    <property type="project" value="TreeGrafter"/>
</dbReference>
<evidence type="ECO:0000256" key="9">
    <source>
        <dbReference type="ARBA" id="ARBA00023132"/>
    </source>
</evidence>
<dbReference type="GO" id="GO:0030127">
    <property type="term" value="C:COPII vesicle coat"/>
    <property type="evidence" value="ECO:0007669"/>
    <property type="project" value="TreeGrafter"/>
</dbReference>
<keyword evidence="12" id="KW-1185">Reference proteome</keyword>
<keyword evidence="6" id="KW-0509">mRNA transport</keyword>
<dbReference type="InterPro" id="IPR001680">
    <property type="entry name" value="WD40_rpt"/>
</dbReference>
<keyword evidence="7" id="KW-0653">Protein transport</keyword>
<keyword evidence="5" id="KW-0677">Repeat</keyword>
<evidence type="ECO:0000256" key="5">
    <source>
        <dbReference type="ARBA" id="ARBA00022737"/>
    </source>
</evidence>
<evidence type="ECO:0000256" key="2">
    <source>
        <dbReference type="ARBA" id="ARBA00010102"/>
    </source>
</evidence>
<dbReference type="Pfam" id="PF00400">
    <property type="entry name" value="WD40"/>
    <property type="match status" value="6"/>
</dbReference>
<dbReference type="GO" id="GO:0031080">
    <property type="term" value="C:nuclear pore outer ring"/>
    <property type="evidence" value="ECO:0007669"/>
    <property type="project" value="TreeGrafter"/>
</dbReference>
<name>A0A1E7FX25_9STRA</name>
<dbReference type="AlphaFoldDB" id="A0A1E7FX25"/>
<dbReference type="KEGG" id="fcy:FRACYDRAFT_267360"/>
<keyword evidence="4" id="KW-0853">WD repeat</keyword>
<dbReference type="InterPro" id="IPR036322">
    <property type="entry name" value="WD40_repeat_dom_sf"/>
</dbReference>
<evidence type="ECO:0000256" key="7">
    <source>
        <dbReference type="ARBA" id="ARBA00022927"/>
    </source>
</evidence>
<dbReference type="SMART" id="SM00320">
    <property type="entry name" value="WD40"/>
    <property type="match status" value="6"/>
</dbReference>
<evidence type="ECO:0000313" key="12">
    <source>
        <dbReference type="Proteomes" id="UP000095751"/>
    </source>
</evidence>
<dbReference type="InParanoid" id="A0A1E7FX25"/>